<proteinExistence type="predicted"/>
<dbReference type="BioCyc" id="CNIT1237085:G1324-927-MONOMER"/>
<organism evidence="1 2">
    <name type="scientific">Nitrososphaera gargensis (strain Ga9.2)</name>
    <dbReference type="NCBI Taxonomy" id="1237085"/>
    <lineage>
        <taxon>Archaea</taxon>
        <taxon>Nitrososphaerota</taxon>
        <taxon>Nitrososphaeria</taxon>
        <taxon>Nitrososphaerales</taxon>
        <taxon>Nitrososphaeraceae</taxon>
        <taxon>Nitrososphaera</taxon>
    </lineage>
</organism>
<dbReference type="KEGG" id="nga:Ngar_c09290"/>
<sequence>MEAYNKIVKNEFLAVENIPDREDGKARYAMFVNAYNNMDREHGGIIGGLTPQERWLQLLNTPTRNKNQLKKSVTYVCN</sequence>
<dbReference type="AlphaFoldDB" id="K0I969"/>
<dbReference type="HOGENOM" id="CLU_2613749_0_0_2"/>
<keyword evidence="2" id="KW-1185">Reference proteome</keyword>
<reference evidence="1 2" key="1">
    <citation type="journal article" date="2012" name="Environ. Microbiol.">
        <title>The genome of the ammonia-oxidizing Candidatus Nitrososphaera gargensis: insights into metabolic versatility and environmental adaptations.</title>
        <authorList>
            <person name="Spang A."/>
            <person name="Poehlein A."/>
            <person name="Offre P."/>
            <person name="Zumbragel S."/>
            <person name="Haider S."/>
            <person name="Rychlik N."/>
            <person name="Nowka B."/>
            <person name="Schmeisser C."/>
            <person name="Lebedeva E.V."/>
            <person name="Rattei T."/>
            <person name="Bohm C."/>
            <person name="Schmid M."/>
            <person name="Galushko A."/>
            <person name="Hatzenpichler R."/>
            <person name="Weinmaier T."/>
            <person name="Daniel R."/>
            <person name="Schleper C."/>
            <person name="Spieck E."/>
            <person name="Streit W."/>
            <person name="Wagner M."/>
        </authorList>
    </citation>
    <scope>NUCLEOTIDE SEQUENCE [LARGE SCALE GENOMIC DNA]</scope>
    <source>
        <strain evidence="2">Ga9.2</strain>
    </source>
</reference>
<gene>
    <name evidence="1" type="ordered locus">Ngar_c09290</name>
</gene>
<dbReference type="GeneID" id="13795324"/>
<name>K0I969_NITGG</name>
<evidence type="ECO:0000313" key="1">
    <source>
        <dbReference type="EMBL" id="AFU57871.1"/>
    </source>
</evidence>
<accession>K0I969</accession>
<protein>
    <submittedName>
        <fullName evidence="1">Uncharacterized protein</fullName>
    </submittedName>
</protein>
<dbReference type="EMBL" id="CP002408">
    <property type="protein sequence ID" value="AFU57871.1"/>
    <property type="molecule type" value="Genomic_DNA"/>
</dbReference>
<dbReference type="InParanoid" id="K0I969"/>
<evidence type="ECO:0000313" key="2">
    <source>
        <dbReference type="Proteomes" id="UP000008037"/>
    </source>
</evidence>
<dbReference type="OrthoDB" id="13861at2157"/>
<dbReference type="RefSeq" id="WP_015018416.1">
    <property type="nucleotide sequence ID" value="NC_018719.1"/>
</dbReference>
<dbReference type="Proteomes" id="UP000008037">
    <property type="component" value="Chromosome"/>
</dbReference>
<dbReference type="STRING" id="1237085.Ngar_c09290"/>